<gene>
    <name evidence="2" type="ORF">EYF80_027269</name>
</gene>
<feature type="compositionally biased region" description="Basic residues" evidence="1">
    <location>
        <begin position="381"/>
        <end position="390"/>
    </location>
</feature>
<protein>
    <submittedName>
        <fullName evidence="2">Uncharacterized protein</fullName>
    </submittedName>
</protein>
<dbReference type="EMBL" id="SRLO01000292">
    <property type="protein sequence ID" value="TNN62466.1"/>
    <property type="molecule type" value="Genomic_DNA"/>
</dbReference>
<organism evidence="2 3">
    <name type="scientific">Liparis tanakae</name>
    <name type="common">Tanaka's snailfish</name>
    <dbReference type="NCBI Taxonomy" id="230148"/>
    <lineage>
        <taxon>Eukaryota</taxon>
        <taxon>Metazoa</taxon>
        <taxon>Chordata</taxon>
        <taxon>Craniata</taxon>
        <taxon>Vertebrata</taxon>
        <taxon>Euteleostomi</taxon>
        <taxon>Actinopterygii</taxon>
        <taxon>Neopterygii</taxon>
        <taxon>Teleostei</taxon>
        <taxon>Neoteleostei</taxon>
        <taxon>Acanthomorphata</taxon>
        <taxon>Eupercaria</taxon>
        <taxon>Perciformes</taxon>
        <taxon>Cottioidei</taxon>
        <taxon>Cottales</taxon>
        <taxon>Liparidae</taxon>
        <taxon>Liparis</taxon>
    </lineage>
</organism>
<sequence length="390" mass="43813">MMRFLSRTFAAILRAFERTGRLRFLVWPSSVSLGLHTELSLSWKDALGLPSCSPWHRAPSSSSSSENSDPATLLQLIVSKTGRLDECAARLPACCREVAAFADASALPRFMGALRVNGTVTSSSSSDSPSHPLQALTEEFQHFTSWPRSWRSGVRTMTRKLTLLFHLRQFGEVETLSVLPVSLTLHTPVQRLPLCRVLRETWRRSVTTARFRRSRLVRSTFAPPRPIGRLRPPGAFSLLPRRCCPEAVVMLFELEEPVSRYRLPVSRYRLPVSRYRLPVSRYRLPVSRYRLPGLLPALPGLSAAEPPGYRGHRGHRIQEPRHRPLVTSPVQEHGSSRVPPPGRRRVDPREARARAPARRASSRAVRRLLASGEPRVARAGVGRRRVAAPP</sequence>
<reference evidence="2 3" key="1">
    <citation type="submission" date="2019-03" db="EMBL/GenBank/DDBJ databases">
        <title>First draft genome of Liparis tanakae, snailfish: a comprehensive survey of snailfish specific genes.</title>
        <authorList>
            <person name="Kim W."/>
            <person name="Song I."/>
            <person name="Jeong J.-H."/>
            <person name="Kim D."/>
            <person name="Kim S."/>
            <person name="Ryu S."/>
            <person name="Song J.Y."/>
            <person name="Lee S.K."/>
        </authorList>
    </citation>
    <scope>NUCLEOTIDE SEQUENCE [LARGE SCALE GENOMIC DNA]</scope>
    <source>
        <tissue evidence="2">Muscle</tissue>
    </source>
</reference>
<keyword evidence="3" id="KW-1185">Reference proteome</keyword>
<feature type="compositionally biased region" description="Basic and acidic residues" evidence="1">
    <location>
        <begin position="344"/>
        <end position="353"/>
    </location>
</feature>
<feature type="compositionally biased region" description="Basic residues" evidence="1">
    <location>
        <begin position="355"/>
        <end position="366"/>
    </location>
</feature>
<name>A0A4Z2H9M3_9TELE</name>
<evidence type="ECO:0000313" key="2">
    <source>
        <dbReference type="EMBL" id="TNN62466.1"/>
    </source>
</evidence>
<evidence type="ECO:0000313" key="3">
    <source>
        <dbReference type="Proteomes" id="UP000314294"/>
    </source>
</evidence>
<dbReference type="AlphaFoldDB" id="A0A4Z2H9M3"/>
<accession>A0A4Z2H9M3</accession>
<evidence type="ECO:0000256" key="1">
    <source>
        <dbReference type="SAM" id="MobiDB-lite"/>
    </source>
</evidence>
<proteinExistence type="predicted"/>
<dbReference type="Proteomes" id="UP000314294">
    <property type="component" value="Unassembled WGS sequence"/>
</dbReference>
<comment type="caution">
    <text evidence="2">The sequence shown here is derived from an EMBL/GenBank/DDBJ whole genome shotgun (WGS) entry which is preliminary data.</text>
</comment>
<feature type="region of interest" description="Disordered" evidence="1">
    <location>
        <begin position="302"/>
        <end position="390"/>
    </location>
</feature>